<dbReference type="PANTHER" id="PTHR40076">
    <property type="entry name" value="MEMBRANE PROTEIN-RELATED"/>
    <property type="match status" value="1"/>
</dbReference>
<evidence type="ECO:0000313" key="2">
    <source>
        <dbReference type="EMBL" id="MBE5035211.1"/>
    </source>
</evidence>
<protein>
    <submittedName>
        <fullName evidence="2">DUF975 family protein</fullName>
    </submittedName>
</protein>
<organism evidence="2 3">
    <name type="scientific">Gallibacter intestinalis</name>
    <dbReference type="NCBI Taxonomy" id="2779356"/>
    <lineage>
        <taxon>Bacteria</taxon>
        <taxon>Bacillati</taxon>
        <taxon>Bacillota</taxon>
        <taxon>Clostridia</taxon>
        <taxon>Eubacteriales</taxon>
        <taxon>Eubacteriaceae</taxon>
        <taxon>Gallibacter</taxon>
    </lineage>
</organism>
<comment type="caution">
    <text evidence="2">The sequence shown here is derived from an EMBL/GenBank/DDBJ whole genome shotgun (WGS) entry which is preliminary data.</text>
</comment>
<evidence type="ECO:0000256" key="1">
    <source>
        <dbReference type="SAM" id="Phobius"/>
    </source>
</evidence>
<reference evidence="2 3" key="1">
    <citation type="submission" date="2020-10" db="EMBL/GenBank/DDBJ databases">
        <title>ChiBAC.</title>
        <authorList>
            <person name="Zenner C."/>
            <person name="Hitch T.C.A."/>
            <person name="Clavel T."/>
        </authorList>
    </citation>
    <scope>NUCLEOTIDE SEQUENCE [LARGE SCALE GENOMIC DNA]</scope>
    <source>
        <strain evidence="2 3">DSM 108706</strain>
    </source>
</reference>
<feature type="transmembrane region" description="Helical" evidence="1">
    <location>
        <begin position="381"/>
        <end position="399"/>
    </location>
</feature>
<proteinExistence type="predicted"/>
<dbReference type="EMBL" id="JADCKA010000003">
    <property type="protein sequence ID" value="MBE5035211.1"/>
    <property type="molecule type" value="Genomic_DNA"/>
</dbReference>
<feature type="transmembrane region" description="Helical" evidence="1">
    <location>
        <begin position="196"/>
        <end position="215"/>
    </location>
</feature>
<dbReference type="Pfam" id="PF06541">
    <property type="entry name" value="ABC_trans_CmpB"/>
    <property type="match status" value="1"/>
</dbReference>
<feature type="transmembrane region" description="Helical" evidence="1">
    <location>
        <begin position="342"/>
        <end position="361"/>
    </location>
</feature>
<keyword evidence="1" id="KW-0472">Membrane</keyword>
<dbReference type="PANTHER" id="PTHR40076:SF1">
    <property type="entry name" value="MEMBRANE PROTEIN"/>
    <property type="match status" value="1"/>
</dbReference>
<dbReference type="InterPro" id="IPR010380">
    <property type="entry name" value="DUF975"/>
</dbReference>
<feature type="transmembrane region" description="Helical" evidence="1">
    <location>
        <begin position="133"/>
        <end position="155"/>
    </location>
</feature>
<name>A0ABR9QWF7_9FIRM</name>
<evidence type="ECO:0000313" key="3">
    <source>
        <dbReference type="Proteomes" id="UP001516588"/>
    </source>
</evidence>
<sequence>MWTRKALKKDARKNLKNNYWRLLGVSLLIAFVLGGMKMEADVATVTEVGNQLAANRFASVSNVQVVDQFMHVTIQSSGDRGSALLEYAGEKYTPTKGVFAHIYNNVTQEKSFIYGFLNAVNNMAFKDRIGQGIIIFVGAGLSLCFSFFIVNVLIVGQCRFVLESRTYYDCKIGRLTFPWRVGRWKKTAMVMMRRSIYTYLWDLTIIGGIIKRYSYKMIPYIMAENPDVTAKEAFMMSRDMMNGNKFKAFKIDVSMAGWYILSFLTLGAVRWFFLNPYLDTIYAELYLELRKEAIEEKASYAEYFNDPMLCVETSLTEYPVEMHPLYRETTKQWLKLDYHRRYSLSSMILMFFTFSMIGWIWEVSLRLLNYGEFVNRGTLHGPWLPIYGAGGVLIVVLLRKLADKPILLFIGAVVVCGVVEYTTSWFLWEHFHMKWWDYSGYFLNLHGRICAEGLFVFGLGGCGFIYILAPLCDEIYKHIPKRVKTGLCAILLTAFLIDGIYSAGHPNEGKGVTDYGMVEKSQEIYTASIIE</sequence>
<feature type="transmembrane region" description="Helical" evidence="1">
    <location>
        <begin position="453"/>
        <end position="471"/>
    </location>
</feature>
<dbReference type="Proteomes" id="UP001516588">
    <property type="component" value="Unassembled WGS sequence"/>
</dbReference>
<keyword evidence="3" id="KW-1185">Reference proteome</keyword>
<feature type="transmembrane region" description="Helical" evidence="1">
    <location>
        <begin position="483"/>
        <end position="503"/>
    </location>
</feature>
<feature type="transmembrane region" description="Helical" evidence="1">
    <location>
        <begin position="20"/>
        <end position="38"/>
    </location>
</feature>
<keyword evidence="1" id="KW-1133">Transmembrane helix</keyword>
<keyword evidence="1" id="KW-0812">Transmembrane</keyword>
<feature type="transmembrane region" description="Helical" evidence="1">
    <location>
        <begin position="256"/>
        <end position="273"/>
    </location>
</feature>
<gene>
    <name evidence="2" type="ORF">INF20_02820</name>
</gene>
<feature type="transmembrane region" description="Helical" evidence="1">
    <location>
        <begin position="406"/>
        <end position="428"/>
    </location>
</feature>
<accession>A0ABR9QWF7</accession>
<dbReference type="Pfam" id="PF06161">
    <property type="entry name" value="DUF975"/>
    <property type="match status" value="1"/>
</dbReference>
<dbReference type="RefSeq" id="WP_226384881.1">
    <property type="nucleotide sequence ID" value="NZ_JADCKA010000003.1"/>
</dbReference>
<dbReference type="InterPro" id="IPR010540">
    <property type="entry name" value="CmpB_TMEM229"/>
</dbReference>